<name>A0ABW5KVB7_9FLAO</name>
<reference evidence="2" key="1">
    <citation type="journal article" date="2019" name="Int. J. Syst. Evol. Microbiol.">
        <title>The Global Catalogue of Microorganisms (GCM) 10K type strain sequencing project: providing services to taxonomists for standard genome sequencing and annotation.</title>
        <authorList>
            <consortium name="The Broad Institute Genomics Platform"/>
            <consortium name="The Broad Institute Genome Sequencing Center for Infectious Disease"/>
            <person name="Wu L."/>
            <person name="Ma J."/>
        </authorList>
    </citation>
    <scope>NUCLEOTIDE SEQUENCE [LARGE SCALE GENOMIC DNA]</scope>
    <source>
        <strain evidence="2">KCTC 42587</strain>
    </source>
</reference>
<dbReference type="RefSeq" id="WP_376894189.1">
    <property type="nucleotide sequence ID" value="NZ_JBHULS010000004.1"/>
</dbReference>
<comment type="caution">
    <text evidence="1">The sequence shown here is derived from an EMBL/GenBank/DDBJ whole genome shotgun (WGS) entry which is preliminary data.</text>
</comment>
<dbReference type="Gene3D" id="3.30.56.110">
    <property type="entry name" value="Protein of unknown function DUF2237"/>
    <property type="match status" value="1"/>
</dbReference>
<dbReference type="InterPro" id="IPR018714">
    <property type="entry name" value="DUF2237"/>
</dbReference>
<keyword evidence="2" id="KW-1185">Reference proteome</keyword>
<gene>
    <name evidence="1" type="ORF">ACFSQP_10545</name>
</gene>
<dbReference type="EMBL" id="JBHULS010000004">
    <property type="protein sequence ID" value="MFD2552255.1"/>
    <property type="molecule type" value="Genomic_DNA"/>
</dbReference>
<protein>
    <submittedName>
        <fullName evidence="1">DUF2237 family protein</fullName>
    </submittedName>
</protein>
<sequence length="120" mass="13203">MELNVLGTPLEPCCTEPATGYFRDGLCRTIAADTGTHVVCAVVTDAFLRYTKGKGNDLTTPIPQWQFPGLVAGSKWCLCISRWLQAEKDGVAPPIVLEATHKEALNYTSLELLKQYAFKK</sequence>
<dbReference type="PANTHER" id="PTHR37466:SF1">
    <property type="entry name" value="SLR1628 PROTEIN"/>
    <property type="match status" value="1"/>
</dbReference>
<dbReference type="PANTHER" id="PTHR37466">
    <property type="entry name" value="SLR1628 PROTEIN"/>
    <property type="match status" value="1"/>
</dbReference>
<proteinExistence type="predicted"/>
<organism evidence="1 2">
    <name type="scientific">Bizionia sediminis</name>
    <dbReference type="NCBI Taxonomy" id="1737064"/>
    <lineage>
        <taxon>Bacteria</taxon>
        <taxon>Pseudomonadati</taxon>
        <taxon>Bacteroidota</taxon>
        <taxon>Flavobacteriia</taxon>
        <taxon>Flavobacteriales</taxon>
        <taxon>Flavobacteriaceae</taxon>
        <taxon>Bizionia</taxon>
    </lineage>
</organism>
<dbReference type="Proteomes" id="UP001597472">
    <property type="component" value="Unassembled WGS sequence"/>
</dbReference>
<dbReference type="Pfam" id="PF09996">
    <property type="entry name" value="DUF2237"/>
    <property type="match status" value="1"/>
</dbReference>
<accession>A0ABW5KVB7</accession>
<evidence type="ECO:0000313" key="1">
    <source>
        <dbReference type="EMBL" id="MFD2552255.1"/>
    </source>
</evidence>
<evidence type="ECO:0000313" key="2">
    <source>
        <dbReference type="Proteomes" id="UP001597472"/>
    </source>
</evidence>